<organism>
    <name type="scientific">Branchiostoma floridae</name>
    <name type="common">Florida lancelet</name>
    <name type="synonym">Amphioxus</name>
    <dbReference type="NCBI Taxonomy" id="7739"/>
    <lineage>
        <taxon>Eukaryota</taxon>
        <taxon>Metazoa</taxon>
        <taxon>Chordata</taxon>
        <taxon>Cephalochordata</taxon>
        <taxon>Leptocardii</taxon>
        <taxon>Amphioxiformes</taxon>
        <taxon>Branchiostomatidae</taxon>
        <taxon>Branchiostoma</taxon>
    </lineage>
</organism>
<dbReference type="InParanoid" id="C3ZUP1"/>
<protein>
    <submittedName>
        <fullName evidence="1">Uncharacterized protein</fullName>
    </submittedName>
</protein>
<dbReference type="PANTHER" id="PTHR46880">
    <property type="entry name" value="RAS-ASSOCIATING DOMAIN-CONTAINING PROTEIN"/>
    <property type="match status" value="1"/>
</dbReference>
<gene>
    <name evidence="1" type="ORF">BRAFLDRAFT_94646</name>
</gene>
<accession>C3ZUP1</accession>
<name>C3ZUP1_BRAFL</name>
<reference evidence="1" key="1">
    <citation type="journal article" date="2008" name="Nature">
        <title>The amphioxus genome and the evolution of the chordate karyotype.</title>
        <authorList>
            <consortium name="US DOE Joint Genome Institute (JGI-PGF)"/>
            <person name="Putnam N.H."/>
            <person name="Butts T."/>
            <person name="Ferrier D.E.K."/>
            <person name="Furlong R.F."/>
            <person name="Hellsten U."/>
            <person name="Kawashima T."/>
            <person name="Robinson-Rechavi M."/>
            <person name="Shoguchi E."/>
            <person name="Terry A."/>
            <person name="Yu J.-K."/>
            <person name="Benito-Gutierrez E.L."/>
            <person name="Dubchak I."/>
            <person name="Garcia-Fernandez J."/>
            <person name="Gibson-Brown J.J."/>
            <person name="Grigoriev I.V."/>
            <person name="Horton A.C."/>
            <person name="de Jong P.J."/>
            <person name="Jurka J."/>
            <person name="Kapitonov V.V."/>
            <person name="Kohara Y."/>
            <person name="Kuroki Y."/>
            <person name="Lindquist E."/>
            <person name="Lucas S."/>
            <person name="Osoegawa K."/>
            <person name="Pennacchio L.A."/>
            <person name="Salamov A.A."/>
            <person name="Satou Y."/>
            <person name="Sauka-Spengler T."/>
            <person name="Schmutz J."/>
            <person name="Shin-I T."/>
            <person name="Toyoda A."/>
            <person name="Bronner-Fraser M."/>
            <person name="Fujiyama A."/>
            <person name="Holland L.Z."/>
            <person name="Holland P.W.H."/>
            <person name="Satoh N."/>
            <person name="Rokhsar D.S."/>
        </authorList>
    </citation>
    <scope>NUCLEOTIDE SEQUENCE [LARGE SCALE GENOMIC DNA]</scope>
    <source>
        <strain evidence="1">S238N-H82</strain>
        <tissue evidence="1">Testes</tissue>
    </source>
</reference>
<dbReference type="EMBL" id="GG666684">
    <property type="protein sequence ID" value="EEN43753.1"/>
    <property type="molecule type" value="Genomic_DNA"/>
</dbReference>
<dbReference type="AlphaFoldDB" id="C3ZUP1"/>
<proteinExistence type="predicted"/>
<evidence type="ECO:0000313" key="1">
    <source>
        <dbReference type="EMBL" id="EEN43753.1"/>
    </source>
</evidence>
<sequence length="319" mass="35985">MSIQGKRQDLTELDILPSEDDVQAQKDRFITRTLQVLVATFPAFHKFCNNTRQTNPAVKKSSYTPLEVLDLDEAKTSDNIRILLQFAEDSCGWCSTSAKTIQPIQNTRLLIGNVYHYIMQSPNRLAEFKTLVDILGEDRIKLKNVFAIRWLSMGEAVHSVMHWQCTLGEGGVTAGDPGAIGIHQQLSSFLPVALLHLQADALDATNHLSGLSQCRDISFSSLGERVHHYDQVHRTDNYGSQKTEQLQQENQFNNLRYKAIIKDLLQLKKIVCDDGTPVTEAEDPRIPSHIQQDHDFSDAIHHIRNAVCFEGKNASRQLL</sequence>
<dbReference type="PANTHER" id="PTHR46880:SF5">
    <property type="entry name" value="DUF4371 DOMAIN-CONTAINING PROTEIN"/>
    <property type="match status" value="1"/>
</dbReference>